<sequence>MEKSAFCSRKPSVKISEVSDLLVNSSIHSHTTKKQEEQRNNETAKRIFAQSIVTSAVMLSSASCGMPVGYSAILLPQLKFLNDSMKIDDEIGSWIASIHSAATPLGSLVSGVLMERCGRKLALQIASIPLISGWAMIAFSTNHSVLLLGRLVAGFSSGLAAAAGQVFIGETSEPHLRGFLTSVPLASYSFGILLVYALGSFLPWRYVAVASTGLPIVSLIVFFLLPESPTWLVRHGKLEDAKNALTWLRGGNKCKAKEETQHLVDRLEAESQSDGKFSIRNLFKREVIKPLIILNVFNTMQLLSGTYLIVFYAVDILSYLQIGEKKLDHFVVAILTAFVRFVFSIFGCILLAFIGRRTLAITSGLGTALSALFLGTFLHQNCQGFNYIPALFVLIYVASNTLGFLILPGVLLAELFPAKIRGLSGGLTFMLFNSMLFGTSKVFPFVRGAIGISGVFWTFGVASATACVFLYFFLPETKSRSLSDIEDYFQRKGFLWTNGGRKDDETDHFRS</sequence>
<feature type="transmembrane region" description="Helical" evidence="5">
    <location>
        <begin position="330"/>
        <end position="352"/>
    </location>
</feature>
<feature type="transmembrane region" description="Helical" evidence="5">
    <location>
        <begin position="390"/>
        <end position="413"/>
    </location>
</feature>
<keyword evidence="4 5" id="KW-0472">Membrane</keyword>
<organism evidence="7 8">
    <name type="scientific">Phyllotreta striolata</name>
    <name type="common">Striped flea beetle</name>
    <name type="synonym">Crioceris striolata</name>
    <dbReference type="NCBI Taxonomy" id="444603"/>
    <lineage>
        <taxon>Eukaryota</taxon>
        <taxon>Metazoa</taxon>
        <taxon>Ecdysozoa</taxon>
        <taxon>Arthropoda</taxon>
        <taxon>Hexapoda</taxon>
        <taxon>Insecta</taxon>
        <taxon>Pterygota</taxon>
        <taxon>Neoptera</taxon>
        <taxon>Endopterygota</taxon>
        <taxon>Coleoptera</taxon>
        <taxon>Polyphaga</taxon>
        <taxon>Cucujiformia</taxon>
        <taxon>Chrysomeloidea</taxon>
        <taxon>Chrysomelidae</taxon>
        <taxon>Galerucinae</taxon>
        <taxon>Alticini</taxon>
        <taxon>Phyllotreta</taxon>
    </lineage>
</organism>
<keyword evidence="2 5" id="KW-0812">Transmembrane</keyword>
<dbReference type="PROSITE" id="PS50850">
    <property type="entry name" value="MFS"/>
    <property type="match status" value="1"/>
</dbReference>
<dbReference type="InterPro" id="IPR005829">
    <property type="entry name" value="Sugar_transporter_CS"/>
</dbReference>
<dbReference type="Gene3D" id="1.20.1250.20">
    <property type="entry name" value="MFS general substrate transporter like domains"/>
    <property type="match status" value="1"/>
</dbReference>
<evidence type="ECO:0000259" key="6">
    <source>
        <dbReference type="PROSITE" id="PS50850"/>
    </source>
</evidence>
<dbReference type="GO" id="GO:0016020">
    <property type="term" value="C:membrane"/>
    <property type="evidence" value="ECO:0007669"/>
    <property type="project" value="UniProtKB-SubCell"/>
</dbReference>
<reference evidence="7" key="1">
    <citation type="submission" date="2022-01" db="EMBL/GenBank/DDBJ databases">
        <authorList>
            <person name="King R."/>
        </authorList>
    </citation>
    <scope>NUCLEOTIDE SEQUENCE</scope>
</reference>
<feature type="transmembrane region" description="Helical" evidence="5">
    <location>
        <begin position="204"/>
        <end position="225"/>
    </location>
</feature>
<dbReference type="AlphaFoldDB" id="A0A9P0DWV7"/>
<proteinExistence type="predicted"/>
<comment type="subcellular location">
    <subcellularLocation>
        <location evidence="1">Membrane</location>
        <topology evidence="1">Multi-pass membrane protein</topology>
    </subcellularLocation>
</comment>
<dbReference type="GO" id="GO:0022857">
    <property type="term" value="F:transmembrane transporter activity"/>
    <property type="evidence" value="ECO:0007669"/>
    <property type="project" value="InterPro"/>
</dbReference>
<evidence type="ECO:0000256" key="3">
    <source>
        <dbReference type="ARBA" id="ARBA00022989"/>
    </source>
</evidence>
<feature type="transmembrane region" description="Helical" evidence="5">
    <location>
        <begin position="179"/>
        <end position="198"/>
    </location>
</feature>
<evidence type="ECO:0000313" key="8">
    <source>
        <dbReference type="Proteomes" id="UP001153712"/>
    </source>
</evidence>
<feature type="transmembrane region" description="Helical" evidence="5">
    <location>
        <begin position="93"/>
        <end position="114"/>
    </location>
</feature>
<feature type="transmembrane region" description="Helical" evidence="5">
    <location>
        <begin position="449"/>
        <end position="474"/>
    </location>
</feature>
<dbReference type="PROSITE" id="PS00217">
    <property type="entry name" value="SUGAR_TRANSPORT_2"/>
    <property type="match status" value="1"/>
</dbReference>
<evidence type="ECO:0000256" key="2">
    <source>
        <dbReference type="ARBA" id="ARBA00022692"/>
    </source>
</evidence>
<dbReference type="InterPro" id="IPR036259">
    <property type="entry name" value="MFS_trans_sf"/>
</dbReference>
<feature type="transmembrane region" description="Helical" evidence="5">
    <location>
        <begin position="47"/>
        <end position="73"/>
    </location>
</feature>
<feature type="domain" description="Major facilitator superfamily (MFS) profile" evidence="6">
    <location>
        <begin position="53"/>
        <end position="478"/>
    </location>
</feature>
<keyword evidence="3 5" id="KW-1133">Transmembrane helix</keyword>
<feature type="transmembrane region" description="Helical" evidence="5">
    <location>
        <begin position="425"/>
        <end position="443"/>
    </location>
</feature>
<dbReference type="FunFam" id="1.20.1250.20:FF:000249">
    <property type="entry name" value="facilitated trehalose transporter Tret1"/>
    <property type="match status" value="1"/>
</dbReference>
<feature type="transmembrane region" description="Helical" evidence="5">
    <location>
        <begin position="121"/>
        <end position="139"/>
    </location>
</feature>
<dbReference type="Pfam" id="PF00083">
    <property type="entry name" value="Sugar_tr"/>
    <property type="match status" value="1"/>
</dbReference>
<gene>
    <name evidence="7" type="ORF">PHYEVI_LOCUS8557</name>
</gene>
<dbReference type="Proteomes" id="UP001153712">
    <property type="component" value="Chromosome 5"/>
</dbReference>
<feature type="transmembrane region" description="Helical" evidence="5">
    <location>
        <begin position="145"/>
        <end position="167"/>
    </location>
</feature>
<dbReference type="InterPro" id="IPR005828">
    <property type="entry name" value="MFS_sugar_transport-like"/>
</dbReference>
<evidence type="ECO:0000256" key="1">
    <source>
        <dbReference type="ARBA" id="ARBA00004141"/>
    </source>
</evidence>
<feature type="transmembrane region" description="Helical" evidence="5">
    <location>
        <begin position="291"/>
        <end position="310"/>
    </location>
</feature>
<dbReference type="InterPro" id="IPR050549">
    <property type="entry name" value="MFS_Trehalose_Transporter"/>
</dbReference>
<dbReference type="PANTHER" id="PTHR48021:SF7">
    <property type="entry name" value="RH09188P"/>
    <property type="match status" value="1"/>
</dbReference>
<dbReference type="PANTHER" id="PTHR48021">
    <property type="match status" value="1"/>
</dbReference>
<dbReference type="InterPro" id="IPR020846">
    <property type="entry name" value="MFS_dom"/>
</dbReference>
<evidence type="ECO:0000313" key="7">
    <source>
        <dbReference type="EMBL" id="CAH1185384.1"/>
    </source>
</evidence>
<protein>
    <recommendedName>
        <fullName evidence="6">Major facilitator superfamily (MFS) profile domain-containing protein</fullName>
    </recommendedName>
</protein>
<evidence type="ECO:0000256" key="5">
    <source>
        <dbReference type="SAM" id="Phobius"/>
    </source>
</evidence>
<keyword evidence="8" id="KW-1185">Reference proteome</keyword>
<dbReference type="SUPFAM" id="SSF103473">
    <property type="entry name" value="MFS general substrate transporter"/>
    <property type="match status" value="1"/>
</dbReference>
<evidence type="ECO:0000256" key="4">
    <source>
        <dbReference type="ARBA" id="ARBA00023136"/>
    </source>
</evidence>
<dbReference type="EMBL" id="OU900098">
    <property type="protein sequence ID" value="CAH1185384.1"/>
    <property type="molecule type" value="Genomic_DNA"/>
</dbReference>
<feature type="transmembrane region" description="Helical" evidence="5">
    <location>
        <begin position="359"/>
        <end position="378"/>
    </location>
</feature>
<name>A0A9P0DWV7_PHYSR</name>
<accession>A0A9P0DWV7</accession>
<dbReference type="OrthoDB" id="4142200at2759"/>